<dbReference type="GeneID" id="106592051"/>
<name>A0A1S3QFP2_SALSA</name>
<dbReference type="AlphaFoldDB" id="A0A1S3QFP2"/>
<organism evidence="1 2">
    <name type="scientific">Salmo salar</name>
    <name type="common">Atlantic salmon</name>
    <dbReference type="NCBI Taxonomy" id="8030"/>
    <lineage>
        <taxon>Eukaryota</taxon>
        <taxon>Metazoa</taxon>
        <taxon>Chordata</taxon>
        <taxon>Craniata</taxon>
        <taxon>Vertebrata</taxon>
        <taxon>Euteleostomi</taxon>
        <taxon>Actinopterygii</taxon>
        <taxon>Neopterygii</taxon>
        <taxon>Teleostei</taxon>
        <taxon>Protacanthopterygii</taxon>
        <taxon>Salmoniformes</taxon>
        <taxon>Salmonidae</taxon>
        <taxon>Salmoninae</taxon>
        <taxon>Salmo</taxon>
    </lineage>
</organism>
<protein>
    <submittedName>
        <fullName evidence="2">NEDD4-binding protein 2-like 1</fullName>
    </submittedName>
</protein>
<keyword evidence="1" id="KW-1185">Reference proteome</keyword>
<proteinExistence type="predicted"/>
<evidence type="ECO:0000313" key="2">
    <source>
        <dbReference type="RefSeq" id="XP_014038828.2"/>
    </source>
</evidence>
<reference evidence="2" key="1">
    <citation type="submission" date="2025-08" db="UniProtKB">
        <authorList>
            <consortium name="RefSeq"/>
        </authorList>
    </citation>
    <scope>IDENTIFICATION</scope>
</reference>
<dbReference type="KEGG" id="sasa:106592051"/>
<evidence type="ECO:0000313" key="1">
    <source>
        <dbReference type="Proteomes" id="UP001652741"/>
    </source>
</evidence>
<accession>A0A1S3QFP2</accession>
<dbReference type="SUPFAM" id="SSF52540">
    <property type="entry name" value="P-loop containing nucleoside triphosphate hydrolases"/>
    <property type="match status" value="1"/>
</dbReference>
<sequence length="178" mass="21303">MANGRGRKPPKKNLIIIRGLPGVGKKSHARKLLDEYGRPDVAGGIYSASNYHAMFNWNKFHFPRNHQWNRRDVFRAMKEGVDPIIVYNIHCLLSDMWPYVYMGMSWRDYHITIIELPEGCPKNALSINQLYRNCRGKIPKHKFRYWENYWEEADDIWDVLDDGSSIDRWQYEREEWIL</sequence>
<dbReference type="Proteomes" id="UP001652741">
    <property type="component" value="Chromosome ssa04"/>
</dbReference>
<dbReference type="InterPro" id="IPR027417">
    <property type="entry name" value="P-loop_NTPase"/>
</dbReference>
<dbReference type="RefSeq" id="XP_014038828.2">
    <property type="nucleotide sequence ID" value="XM_014183353.2"/>
</dbReference>
<dbReference type="Gene3D" id="3.40.50.300">
    <property type="entry name" value="P-loop containing nucleotide triphosphate hydrolases"/>
    <property type="match status" value="1"/>
</dbReference>
<gene>
    <name evidence="2" type="primary">LOC106592051</name>
</gene>